<organism evidence="4 5">
    <name type="scientific">Lasallia pustulata</name>
    <dbReference type="NCBI Taxonomy" id="136370"/>
    <lineage>
        <taxon>Eukaryota</taxon>
        <taxon>Fungi</taxon>
        <taxon>Dikarya</taxon>
        <taxon>Ascomycota</taxon>
        <taxon>Pezizomycotina</taxon>
        <taxon>Lecanoromycetes</taxon>
        <taxon>OSLEUM clade</taxon>
        <taxon>Umbilicariomycetidae</taxon>
        <taxon>Umbilicariales</taxon>
        <taxon>Umbilicariaceae</taxon>
        <taxon>Lasallia</taxon>
    </lineage>
</organism>
<dbReference type="GO" id="GO:0000981">
    <property type="term" value="F:DNA-binding transcription factor activity, RNA polymerase II-specific"/>
    <property type="evidence" value="ECO:0007669"/>
    <property type="project" value="TreeGrafter"/>
</dbReference>
<keyword evidence="5" id="KW-1185">Reference proteome</keyword>
<dbReference type="SMART" id="SM00717">
    <property type="entry name" value="SANT"/>
    <property type="match status" value="2"/>
</dbReference>
<dbReference type="PROSITE" id="PS51294">
    <property type="entry name" value="HTH_MYB"/>
    <property type="match status" value="2"/>
</dbReference>
<feature type="domain" description="HTH myb-type" evidence="3">
    <location>
        <begin position="1"/>
        <end position="56"/>
    </location>
</feature>
<evidence type="ECO:0000256" key="1">
    <source>
        <dbReference type="SAM" id="MobiDB-lite"/>
    </source>
</evidence>
<dbReference type="InterPro" id="IPR050560">
    <property type="entry name" value="MYB_TF"/>
</dbReference>
<dbReference type="GO" id="GO:0005634">
    <property type="term" value="C:nucleus"/>
    <property type="evidence" value="ECO:0007669"/>
    <property type="project" value="TreeGrafter"/>
</dbReference>
<feature type="region of interest" description="Disordered" evidence="1">
    <location>
        <begin position="399"/>
        <end position="429"/>
    </location>
</feature>
<evidence type="ECO:0000259" key="2">
    <source>
        <dbReference type="PROSITE" id="PS50090"/>
    </source>
</evidence>
<accession>A0A1W5CU16</accession>
<dbReference type="GO" id="GO:0000978">
    <property type="term" value="F:RNA polymerase II cis-regulatory region sequence-specific DNA binding"/>
    <property type="evidence" value="ECO:0007669"/>
    <property type="project" value="TreeGrafter"/>
</dbReference>
<reference evidence="5" key="1">
    <citation type="submission" date="2017-03" db="EMBL/GenBank/DDBJ databases">
        <authorList>
            <person name="Sharma R."/>
            <person name="Thines M."/>
        </authorList>
    </citation>
    <scope>NUCLEOTIDE SEQUENCE [LARGE SCALE GENOMIC DNA]</scope>
</reference>
<feature type="region of interest" description="Disordered" evidence="1">
    <location>
        <begin position="175"/>
        <end position="266"/>
    </location>
</feature>
<feature type="compositionally biased region" description="Low complexity" evidence="1">
    <location>
        <begin position="224"/>
        <end position="233"/>
    </location>
</feature>
<feature type="region of interest" description="Disordered" evidence="1">
    <location>
        <begin position="317"/>
        <end position="355"/>
    </location>
</feature>
<dbReference type="Proteomes" id="UP000192927">
    <property type="component" value="Unassembled WGS sequence"/>
</dbReference>
<dbReference type="AlphaFoldDB" id="A0A1W5CU16"/>
<dbReference type="InterPro" id="IPR009057">
    <property type="entry name" value="Homeodomain-like_sf"/>
</dbReference>
<dbReference type="GO" id="GO:0045944">
    <property type="term" value="P:positive regulation of transcription by RNA polymerase II"/>
    <property type="evidence" value="ECO:0007669"/>
    <property type="project" value="TreeGrafter"/>
</dbReference>
<feature type="domain" description="Myb-like" evidence="2">
    <location>
        <begin position="53"/>
        <end position="103"/>
    </location>
</feature>
<dbReference type="SUPFAM" id="SSF46689">
    <property type="entry name" value="Homeodomain-like"/>
    <property type="match status" value="1"/>
</dbReference>
<dbReference type="InterPro" id="IPR001005">
    <property type="entry name" value="SANT/Myb"/>
</dbReference>
<sequence>MAPHRRGPWSQAEDTYLLQLVHSQGAHNWVRISHLIASRSPKQCRERFHQNLKPTLNHEPITPEEGIIIERLVGEMGKRWAEIARRLRGRSDNAVKNWWNGGMNRRRRLVVRREGASRSGDDFDERVEPLSFARPVNTLERPVRTIMIPPSRRTVEAPLTSPAVSEVSVPDSIGEAPSLISDSSSNFSISPKTAQSPTSDLPLMIGASLGHHRPSLPRLHLGASYNSGQSNGNVSGGSSGSSSFGPDSSFPHPKHNEQRKAPSTPQQSLYQLAELATILLAQSEAARSPVRSLARRAGQLPPTLESNFEDSALAHTIKAQEKKQQQQQQQHHQKQGSKADPPSMRPERPIADPSLSLLPTSCLEAASFFARSICRPIRPSVPARSTQLSSLRCETGGRARPLYGRRRSPASNLAGRSRWHTDPPWARLG</sequence>
<dbReference type="PANTHER" id="PTHR45614">
    <property type="entry name" value="MYB PROTEIN-RELATED"/>
    <property type="match status" value="1"/>
</dbReference>
<dbReference type="Gene3D" id="1.10.10.60">
    <property type="entry name" value="Homeodomain-like"/>
    <property type="match status" value="2"/>
</dbReference>
<dbReference type="CDD" id="cd00167">
    <property type="entry name" value="SANT"/>
    <property type="match status" value="2"/>
</dbReference>
<feature type="domain" description="HTH myb-type" evidence="3">
    <location>
        <begin position="57"/>
        <end position="107"/>
    </location>
</feature>
<proteinExistence type="predicted"/>
<evidence type="ECO:0000313" key="4">
    <source>
        <dbReference type="EMBL" id="SLM34394.1"/>
    </source>
</evidence>
<dbReference type="PROSITE" id="PS50090">
    <property type="entry name" value="MYB_LIKE"/>
    <property type="match status" value="2"/>
</dbReference>
<feature type="compositionally biased region" description="Low complexity" evidence="1">
    <location>
        <begin position="240"/>
        <end position="249"/>
    </location>
</feature>
<name>A0A1W5CU16_9LECA</name>
<dbReference type="GO" id="GO:0000278">
    <property type="term" value="P:mitotic cell cycle"/>
    <property type="evidence" value="ECO:0007669"/>
    <property type="project" value="TreeGrafter"/>
</dbReference>
<dbReference type="Pfam" id="PF13921">
    <property type="entry name" value="Myb_DNA-bind_6"/>
    <property type="match status" value="1"/>
</dbReference>
<feature type="compositionally biased region" description="Low complexity" evidence="1">
    <location>
        <begin position="178"/>
        <end position="190"/>
    </location>
</feature>
<evidence type="ECO:0000259" key="3">
    <source>
        <dbReference type="PROSITE" id="PS51294"/>
    </source>
</evidence>
<dbReference type="PANTHER" id="PTHR45614:SF25">
    <property type="entry name" value="MYB PROTEIN"/>
    <property type="match status" value="1"/>
</dbReference>
<feature type="domain" description="Myb-like" evidence="2">
    <location>
        <begin position="1"/>
        <end position="52"/>
    </location>
</feature>
<protein>
    <submittedName>
        <fullName evidence="4">Myb family conidiophore development protein</fullName>
    </submittedName>
</protein>
<dbReference type="EMBL" id="FWEW01000275">
    <property type="protein sequence ID" value="SLM34394.1"/>
    <property type="molecule type" value="Genomic_DNA"/>
</dbReference>
<dbReference type="InterPro" id="IPR017930">
    <property type="entry name" value="Myb_dom"/>
</dbReference>
<evidence type="ECO:0000313" key="5">
    <source>
        <dbReference type="Proteomes" id="UP000192927"/>
    </source>
</evidence>